<dbReference type="EMBL" id="NOXT01000110">
    <property type="protein sequence ID" value="OYQ28283.1"/>
    <property type="molecule type" value="Genomic_DNA"/>
</dbReference>
<keyword evidence="6 12" id="KW-0697">Rotamase</keyword>
<evidence type="ECO:0000313" key="18">
    <source>
        <dbReference type="Proteomes" id="UP000216991"/>
    </source>
</evidence>
<keyword evidence="9 12" id="KW-0131">Cell cycle</keyword>
<proteinExistence type="inferred from homology"/>
<evidence type="ECO:0000256" key="12">
    <source>
        <dbReference type="HAMAP-Rule" id="MF_00303"/>
    </source>
</evidence>
<evidence type="ECO:0000256" key="14">
    <source>
        <dbReference type="RuleBase" id="RU003914"/>
    </source>
</evidence>
<evidence type="ECO:0000256" key="1">
    <source>
        <dbReference type="ARBA" id="ARBA00000971"/>
    </source>
</evidence>
<feature type="region of interest" description="Disordered" evidence="15">
    <location>
        <begin position="440"/>
        <end position="524"/>
    </location>
</feature>
<dbReference type="RefSeq" id="WP_094473793.1">
    <property type="nucleotide sequence ID" value="NZ_NOXT01000110.1"/>
</dbReference>
<feature type="compositionally biased region" description="Basic and acidic residues" evidence="15">
    <location>
        <begin position="451"/>
        <end position="463"/>
    </location>
</feature>
<dbReference type="Gene3D" id="3.30.70.1050">
    <property type="entry name" value="Trigger factor ribosome-binding domain"/>
    <property type="match status" value="1"/>
</dbReference>
<keyword evidence="5 12" id="KW-0132">Cell division</keyword>
<keyword evidence="8 12" id="KW-0413">Isomerase</keyword>
<dbReference type="OrthoDB" id="9767721at2"/>
<evidence type="ECO:0000256" key="2">
    <source>
        <dbReference type="ARBA" id="ARBA00005464"/>
    </source>
</evidence>
<keyword evidence="18" id="KW-1185">Reference proteome</keyword>
<dbReference type="GO" id="GO:0044183">
    <property type="term" value="F:protein folding chaperone"/>
    <property type="evidence" value="ECO:0007669"/>
    <property type="project" value="TreeGrafter"/>
</dbReference>
<accession>A0A255YGI6</accession>
<comment type="caution">
    <text evidence="17">The sequence shown here is derived from an EMBL/GenBank/DDBJ whole genome shotgun (WGS) entry which is preliminary data.</text>
</comment>
<feature type="compositionally biased region" description="Basic residues" evidence="15">
    <location>
        <begin position="515"/>
        <end position="524"/>
    </location>
</feature>
<sequence length="524" mass="56070">MQIAEITNQGLRRAYSLVIPAEAIAARVETRLAEVSKTIRMPGFRPGKVPANLVKKMHGAALRGEALQDALNDGVNQVISSNGLRPATQPQVDVDGELPDDGDARFTVSLEILPTIDDVKIDDLALEKLVVPADDAAMDAALARLAESAQRTEPAPAKHKAKTGDTVVIDYEGTVDGVKFDGGTGEGMRVKIGSGQLIPGFEDQLVGAKANEQRTILVTFPEDYGAANLAGKPAEFAITVQAVEVPAETKIDDEFAKGFGLDSLDALKEILKDQLDAELGGLSRTHLKRKLLDTLASRHDFDVPVSMVDAEFDQIWQTLEAEAAREADPAAAKAEIEAEREDYRRIAVRRVRLGLLLSEIGQRGGVTVSQAEMNRLIGQEAARYAPAEQQKVVKFFQENAMAAMQLRAPLYEDKVVDYLIGKAAITERAVTREELEAAIASEDESPAGHVHGPDCEHDHDHAPAKPAKKAAAKKAKAEEPAAEAAAEPVKKAPAKKAAAKKADAEPAAEAEAPAKPKKATKKSA</sequence>
<dbReference type="InterPro" id="IPR005215">
    <property type="entry name" value="Trig_fac"/>
</dbReference>
<dbReference type="SUPFAM" id="SSF102735">
    <property type="entry name" value="Trigger factor ribosome-binding domain"/>
    <property type="match status" value="1"/>
</dbReference>
<keyword evidence="7 12" id="KW-0143">Chaperone</keyword>
<evidence type="ECO:0000256" key="3">
    <source>
        <dbReference type="ARBA" id="ARBA00013194"/>
    </source>
</evidence>
<evidence type="ECO:0000256" key="13">
    <source>
        <dbReference type="PROSITE-ProRule" id="PRU00277"/>
    </source>
</evidence>
<protein>
    <recommendedName>
        <fullName evidence="4 12">Trigger factor</fullName>
        <shortName evidence="12">TF</shortName>
        <ecNumber evidence="3 12">5.2.1.8</ecNumber>
    </recommendedName>
    <alternativeName>
        <fullName evidence="11 12">PPIase</fullName>
    </alternativeName>
</protein>
<dbReference type="InterPro" id="IPR027304">
    <property type="entry name" value="Trigger_fact/SurA_dom_sf"/>
</dbReference>
<evidence type="ECO:0000256" key="4">
    <source>
        <dbReference type="ARBA" id="ARBA00016902"/>
    </source>
</evidence>
<evidence type="ECO:0000256" key="10">
    <source>
        <dbReference type="ARBA" id="ARBA00024849"/>
    </source>
</evidence>
<dbReference type="Gene3D" id="1.10.3120.10">
    <property type="entry name" value="Trigger factor, C-terminal domain"/>
    <property type="match status" value="1"/>
</dbReference>
<evidence type="ECO:0000256" key="7">
    <source>
        <dbReference type="ARBA" id="ARBA00023186"/>
    </source>
</evidence>
<dbReference type="PANTHER" id="PTHR30560">
    <property type="entry name" value="TRIGGER FACTOR CHAPERONE AND PEPTIDYL-PROLYL CIS/TRANS ISOMERASE"/>
    <property type="match status" value="1"/>
</dbReference>
<comment type="domain">
    <text evidence="12">Consists of 3 domains; the N-terminus binds the ribosome, the middle domain has PPIase activity, while the C-terminus has intrinsic chaperone activity on its own.</text>
</comment>
<dbReference type="Gene3D" id="3.10.50.40">
    <property type="match status" value="1"/>
</dbReference>
<dbReference type="Pfam" id="PF00254">
    <property type="entry name" value="FKBP_C"/>
    <property type="match status" value="1"/>
</dbReference>
<evidence type="ECO:0000313" key="17">
    <source>
        <dbReference type="EMBL" id="OYQ28283.1"/>
    </source>
</evidence>
<evidence type="ECO:0000256" key="5">
    <source>
        <dbReference type="ARBA" id="ARBA00022618"/>
    </source>
</evidence>
<dbReference type="HAMAP" id="MF_00303">
    <property type="entry name" value="Trigger_factor_Tig"/>
    <property type="match status" value="1"/>
</dbReference>
<dbReference type="AlphaFoldDB" id="A0A255YGI6"/>
<dbReference type="NCBIfam" id="TIGR00115">
    <property type="entry name" value="tig"/>
    <property type="match status" value="1"/>
</dbReference>
<dbReference type="FunFam" id="3.10.50.40:FF:000001">
    <property type="entry name" value="Trigger factor"/>
    <property type="match status" value="1"/>
</dbReference>
<evidence type="ECO:0000256" key="15">
    <source>
        <dbReference type="SAM" id="MobiDB-lite"/>
    </source>
</evidence>
<dbReference type="InterPro" id="IPR008881">
    <property type="entry name" value="Trigger_fac_ribosome-bd_bac"/>
</dbReference>
<dbReference type="GO" id="GO:0005737">
    <property type="term" value="C:cytoplasm"/>
    <property type="evidence" value="ECO:0007669"/>
    <property type="project" value="UniProtKB-SubCell"/>
</dbReference>
<dbReference type="GO" id="GO:0043022">
    <property type="term" value="F:ribosome binding"/>
    <property type="evidence" value="ECO:0007669"/>
    <property type="project" value="TreeGrafter"/>
</dbReference>
<comment type="subcellular location">
    <subcellularLocation>
        <location evidence="12">Cytoplasm</location>
    </subcellularLocation>
    <text evidence="12">About half TF is bound to the ribosome near the polypeptide exit tunnel while the other half is free in the cytoplasm.</text>
</comment>
<dbReference type="PANTHER" id="PTHR30560:SF3">
    <property type="entry name" value="TRIGGER FACTOR-LIKE PROTEIN TIG, CHLOROPLASTIC"/>
    <property type="match status" value="1"/>
</dbReference>
<dbReference type="GO" id="GO:0043335">
    <property type="term" value="P:protein unfolding"/>
    <property type="evidence" value="ECO:0007669"/>
    <property type="project" value="TreeGrafter"/>
</dbReference>
<dbReference type="GO" id="GO:0051301">
    <property type="term" value="P:cell division"/>
    <property type="evidence" value="ECO:0007669"/>
    <property type="project" value="UniProtKB-KW"/>
</dbReference>
<evidence type="ECO:0000256" key="6">
    <source>
        <dbReference type="ARBA" id="ARBA00023110"/>
    </source>
</evidence>
<reference evidence="17 18" key="1">
    <citation type="submission" date="2017-07" db="EMBL/GenBank/DDBJ databases">
        <title>Sandarakinorhabdus cyanobacteriorum sp. nov., a novel bacterium isolated from cyanobacterial aggregates in a eutrophic lake.</title>
        <authorList>
            <person name="Cai H."/>
        </authorList>
    </citation>
    <scope>NUCLEOTIDE SEQUENCE [LARGE SCALE GENOMIC DNA]</scope>
    <source>
        <strain evidence="17 18">TH057</strain>
    </source>
</reference>
<name>A0A255YGI6_9SPHN</name>
<feature type="domain" description="PPIase FKBP-type" evidence="16">
    <location>
        <begin position="164"/>
        <end position="249"/>
    </location>
</feature>
<keyword evidence="12" id="KW-0963">Cytoplasm</keyword>
<dbReference type="Pfam" id="PF05697">
    <property type="entry name" value="Trigger_N"/>
    <property type="match status" value="1"/>
</dbReference>
<dbReference type="Pfam" id="PF05698">
    <property type="entry name" value="Trigger_C"/>
    <property type="match status" value="1"/>
</dbReference>
<dbReference type="InterPro" id="IPR001179">
    <property type="entry name" value="PPIase_FKBP_dom"/>
</dbReference>
<comment type="function">
    <text evidence="10 12">Involved in protein export. Acts as a chaperone by maintaining the newly synthesized protein in an open conformation. Functions as a peptidyl-prolyl cis-trans isomerase.</text>
</comment>
<comment type="catalytic activity">
    <reaction evidence="1 12 13">
        <text>[protein]-peptidylproline (omega=180) = [protein]-peptidylproline (omega=0)</text>
        <dbReference type="Rhea" id="RHEA:16237"/>
        <dbReference type="Rhea" id="RHEA-COMP:10747"/>
        <dbReference type="Rhea" id="RHEA-COMP:10748"/>
        <dbReference type="ChEBI" id="CHEBI:83833"/>
        <dbReference type="ChEBI" id="CHEBI:83834"/>
        <dbReference type="EC" id="5.2.1.8"/>
    </reaction>
</comment>
<dbReference type="GO" id="GO:0051083">
    <property type="term" value="P:'de novo' cotranslational protein folding"/>
    <property type="evidence" value="ECO:0007669"/>
    <property type="project" value="TreeGrafter"/>
</dbReference>
<dbReference type="Proteomes" id="UP000216991">
    <property type="component" value="Unassembled WGS sequence"/>
</dbReference>
<dbReference type="InterPro" id="IPR037041">
    <property type="entry name" value="Trigger_fac_C_sf"/>
</dbReference>
<dbReference type="GO" id="GO:0015031">
    <property type="term" value="P:protein transport"/>
    <property type="evidence" value="ECO:0007669"/>
    <property type="project" value="UniProtKB-UniRule"/>
</dbReference>
<dbReference type="GO" id="GO:0003755">
    <property type="term" value="F:peptidyl-prolyl cis-trans isomerase activity"/>
    <property type="evidence" value="ECO:0007669"/>
    <property type="project" value="UniProtKB-UniRule"/>
</dbReference>
<dbReference type="InterPro" id="IPR046357">
    <property type="entry name" value="PPIase_dom_sf"/>
</dbReference>
<dbReference type="InterPro" id="IPR008880">
    <property type="entry name" value="Trigger_fac_C"/>
</dbReference>
<dbReference type="SUPFAM" id="SSF54534">
    <property type="entry name" value="FKBP-like"/>
    <property type="match status" value="1"/>
</dbReference>
<evidence type="ECO:0000256" key="11">
    <source>
        <dbReference type="ARBA" id="ARBA00029986"/>
    </source>
</evidence>
<evidence type="ECO:0000256" key="8">
    <source>
        <dbReference type="ARBA" id="ARBA00023235"/>
    </source>
</evidence>
<dbReference type="InterPro" id="IPR036611">
    <property type="entry name" value="Trigger_fac_ribosome-bd_sf"/>
</dbReference>
<evidence type="ECO:0000259" key="16">
    <source>
        <dbReference type="PROSITE" id="PS50059"/>
    </source>
</evidence>
<dbReference type="SUPFAM" id="SSF109998">
    <property type="entry name" value="Triger factor/SurA peptide-binding domain-like"/>
    <property type="match status" value="1"/>
</dbReference>
<dbReference type="EC" id="5.2.1.8" evidence="3 12"/>
<evidence type="ECO:0000256" key="9">
    <source>
        <dbReference type="ARBA" id="ARBA00023306"/>
    </source>
</evidence>
<organism evidence="17 18">
    <name type="scientific">Sandarakinorhabdus cyanobacteriorum</name>
    <dbReference type="NCBI Taxonomy" id="1981098"/>
    <lineage>
        <taxon>Bacteria</taxon>
        <taxon>Pseudomonadati</taxon>
        <taxon>Pseudomonadota</taxon>
        <taxon>Alphaproteobacteria</taxon>
        <taxon>Sphingomonadales</taxon>
        <taxon>Sphingosinicellaceae</taxon>
        <taxon>Sandarakinorhabdus</taxon>
    </lineage>
</organism>
<dbReference type="PROSITE" id="PS50059">
    <property type="entry name" value="FKBP_PPIASE"/>
    <property type="match status" value="1"/>
</dbReference>
<gene>
    <name evidence="12" type="primary">tig</name>
    <name evidence="17" type="ORF">CHU93_09220</name>
</gene>
<comment type="similarity">
    <text evidence="2 12 14">Belongs to the FKBP-type PPIase family. Tig subfamily.</text>
</comment>